<proteinExistence type="predicted"/>
<name>A0A6M3XVX9_9ZZZZ</name>
<protein>
    <submittedName>
        <fullName evidence="1">Uncharacterized protein</fullName>
    </submittedName>
</protein>
<sequence>MMTDESLRAMACRPWDGVWRIKRPDGFDPLLNVAQFSALQVLRSGVDLSEAEARLLQGAYYHPRSGPAQQHNLEKLTRRASQHIGERIAA</sequence>
<dbReference type="EMBL" id="MT144968">
    <property type="protein sequence ID" value="QJI02007.1"/>
    <property type="molecule type" value="Genomic_DNA"/>
</dbReference>
<organism evidence="1">
    <name type="scientific">viral metagenome</name>
    <dbReference type="NCBI Taxonomy" id="1070528"/>
    <lineage>
        <taxon>unclassified sequences</taxon>
        <taxon>metagenomes</taxon>
        <taxon>organismal metagenomes</taxon>
    </lineage>
</organism>
<dbReference type="AlphaFoldDB" id="A0A6M3XVX9"/>
<accession>A0A6M3XVX9</accession>
<reference evidence="1" key="1">
    <citation type="submission" date="2020-03" db="EMBL/GenBank/DDBJ databases">
        <title>The deep terrestrial virosphere.</title>
        <authorList>
            <person name="Holmfeldt K."/>
            <person name="Nilsson E."/>
            <person name="Simone D."/>
            <person name="Lopez-Fernandez M."/>
            <person name="Wu X."/>
            <person name="de Brujin I."/>
            <person name="Lundin D."/>
            <person name="Andersson A."/>
            <person name="Bertilsson S."/>
            <person name="Dopson M."/>
        </authorList>
    </citation>
    <scope>NUCLEOTIDE SEQUENCE</scope>
    <source>
        <strain evidence="1">TM448B02870</strain>
    </source>
</reference>
<evidence type="ECO:0000313" key="1">
    <source>
        <dbReference type="EMBL" id="QJI02007.1"/>
    </source>
</evidence>
<gene>
    <name evidence="1" type="ORF">TM448B02870_0009</name>
</gene>